<evidence type="ECO:0008006" key="3">
    <source>
        <dbReference type="Google" id="ProtNLM"/>
    </source>
</evidence>
<evidence type="ECO:0000313" key="1">
    <source>
        <dbReference type="EMBL" id="KAK2196534.1"/>
    </source>
</evidence>
<dbReference type="RefSeq" id="XP_067803376.1">
    <property type="nucleotide sequence ID" value="XM_067946812.1"/>
</dbReference>
<proteinExistence type="predicted"/>
<comment type="caution">
    <text evidence="1">The sequence shown here is derived from an EMBL/GenBank/DDBJ whole genome shotgun (WGS) entry which is preliminary data.</text>
</comment>
<evidence type="ECO:0000313" key="2">
    <source>
        <dbReference type="Proteomes" id="UP001214638"/>
    </source>
</evidence>
<organism evidence="1 2">
    <name type="scientific">Babesia duncani</name>
    <dbReference type="NCBI Taxonomy" id="323732"/>
    <lineage>
        <taxon>Eukaryota</taxon>
        <taxon>Sar</taxon>
        <taxon>Alveolata</taxon>
        <taxon>Apicomplexa</taxon>
        <taxon>Aconoidasida</taxon>
        <taxon>Piroplasmida</taxon>
        <taxon>Babesiidae</taxon>
        <taxon>Babesia</taxon>
    </lineage>
</organism>
<dbReference type="GeneID" id="94336079"/>
<keyword evidence="2" id="KW-1185">Reference proteome</keyword>
<accession>A0AAD9PKS2</accession>
<name>A0AAD9PKS2_9APIC</name>
<protein>
    <recommendedName>
        <fullName evidence="3">RAP domain-containing protein</fullName>
    </recommendedName>
</protein>
<dbReference type="Proteomes" id="UP001214638">
    <property type="component" value="Unassembled WGS sequence"/>
</dbReference>
<reference evidence="1" key="1">
    <citation type="journal article" date="2023" name="Nat. Microbiol.">
        <title>Babesia duncani multi-omics identifies virulence factors and drug targets.</title>
        <authorList>
            <person name="Singh P."/>
            <person name="Lonardi S."/>
            <person name="Liang Q."/>
            <person name="Vydyam P."/>
            <person name="Khabirova E."/>
            <person name="Fang T."/>
            <person name="Gihaz S."/>
            <person name="Thekkiniath J."/>
            <person name="Munshi M."/>
            <person name="Abel S."/>
            <person name="Ciampossin L."/>
            <person name="Batugedara G."/>
            <person name="Gupta M."/>
            <person name="Lu X.M."/>
            <person name="Lenz T."/>
            <person name="Chakravarty S."/>
            <person name="Cornillot E."/>
            <person name="Hu Y."/>
            <person name="Ma W."/>
            <person name="Gonzalez L.M."/>
            <person name="Sanchez S."/>
            <person name="Estrada K."/>
            <person name="Sanchez-Flores A."/>
            <person name="Montero E."/>
            <person name="Harb O.S."/>
            <person name="Le Roch K.G."/>
            <person name="Mamoun C.B."/>
        </authorList>
    </citation>
    <scope>NUCLEOTIDE SEQUENCE</scope>
    <source>
        <strain evidence="1">WA1</strain>
    </source>
</reference>
<dbReference type="KEGG" id="bdw:94336079"/>
<sequence>MKPFSNACGHAFCYKRRRSYNFAVKRKPKSRFNTILSDSIKIPLYSKLPKESVRIDFLNDAFLGFRKHSFFRFVHLYSRFANDLIFLSENRTCIDNIVDAHARIQHQDECTKSVLKETVLGKYMKNIPFLHLLLLFNVHSKCLGANQHVSYAFMEAISIQLSRKFNEITNFKKNGYNVDDVKNYSNQIKKQMWNEYAFLFQSKDSLTELRSLAFSKDSYTSSVNTNGILPKYILSDAMVASKLNHELRIQECNKEYNIDKVHVSPDALVFNPRYEMKIDALDSNSMLSNHIIACILSCIFNIKHWPYGFPFDSWINQYFIQNCNYYHPLLLRLYIKNILALYDFKKDNEILCDQLFQTLKKDLVKYNESSWTYSEVFEYPEYMYLQLKTCYPCFKMVQQQIIFAWYDMIDIFSLVKRFGCEVAYTAALKCIPPLVETLKTMVNCSNITEKHVNCMISICSRNDSIGGCDELLDALTIKALENIESLNISDVSTLLFAIHKNNMYNQDLIDALCSKLSRDLSQFSLSSISQCIQIIGRIQPQTLNPQLLPRLAEYFLNNENQYKNCSEAFVSNILWGFQRLHFYNSDFLKLACSRYNGMKRGIALPNVNSLVISLTSLARMEAFDTSESVLDIYKLIQKGIPAMTLSTCQQIMGSIVRILDSVLIKTPDNESNEAFISQSNKLMIGTCKHVVEHLLDQIGVNQASSMLMALFKCRLRLPELISPLLASLAGYQKSMSGATTKKEWTITNAHAAKKSLHSYTAMPPCPFNIEDCKKRLEQVDASHLVSICEAIFGLDFWSPFSLHIMQTIKDTLEMQLHDMRAIHILSIGISFSQWDFKDYHLQGIANKTGSGVKKKFDPTLKQWIPKIINDNKTLLDNRRNTWFENKDTIQMQSNAFEIREILLRQQWKERMFMGCIEGLQRHLSFLSGSSGPLKKAKVFYDLFVYGIYINHYPDKIMLQQHENPFMNIQHPFLVLEHYPPFRPDFVSAILPQNLLKIQAKLYSISRTESYHNYVFNQVTDVGQMIDHTCNDVPELEIDDTNDEFKEGIMPSPGTDITTERIVPNHSPLCIQINTQEDVDEKVKICMYKYHRGSGAIVQICPTNHWIYVDPVIGGYRSSILLLNGNVHYIPHINQGAYKNKKEWFNVDQEAH</sequence>
<dbReference type="AlphaFoldDB" id="A0AAD9PKS2"/>
<gene>
    <name evidence="1" type="ORF">BdWA1_001781</name>
</gene>
<dbReference type="EMBL" id="JALLKP010000002">
    <property type="protein sequence ID" value="KAK2196534.1"/>
    <property type="molecule type" value="Genomic_DNA"/>
</dbReference>